<dbReference type="Pfam" id="PF07885">
    <property type="entry name" value="Ion_trans_2"/>
    <property type="match status" value="1"/>
</dbReference>
<accession>A0A2S7KSM9</accession>
<feature type="transmembrane region" description="Helical" evidence="1">
    <location>
        <begin position="165"/>
        <end position="185"/>
    </location>
</feature>
<comment type="caution">
    <text evidence="3">The sequence shown here is derived from an EMBL/GenBank/DDBJ whole genome shotgun (WGS) entry which is preliminary data.</text>
</comment>
<keyword evidence="4" id="KW-1185">Reference proteome</keyword>
<feature type="domain" description="Potassium channel" evidence="2">
    <location>
        <begin position="135"/>
        <end position="187"/>
    </location>
</feature>
<dbReference type="AlphaFoldDB" id="A0A2S7KSM9"/>
<feature type="transmembrane region" description="Helical" evidence="1">
    <location>
        <begin position="6"/>
        <end position="26"/>
    </location>
</feature>
<evidence type="ECO:0000313" key="3">
    <source>
        <dbReference type="EMBL" id="PQB05588.1"/>
    </source>
</evidence>
<sequence>MPFGIFEDVFLPIANTLNLVAGLLLISDNKRMFRFFLVLLGLLLLTSLLNLFGIGDGRLNHLVNMAVLFPFYAMVTYEIIKQILTMKNVTMSTLLGLISGYICLGLIGALLCMIIEMFAPGSFSGITPARGILPNVEDIVYFSYITLLTIGYGEIFPVADAARKAAILIGLVGQFYMVIITAVVVSKYMSQKN</sequence>
<dbReference type="Proteomes" id="UP000239800">
    <property type="component" value="Unassembled WGS sequence"/>
</dbReference>
<gene>
    <name evidence="3" type="ORF">BST85_12285</name>
</gene>
<keyword evidence="1" id="KW-0812">Transmembrane</keyword>
<dbReference type="SUPFAM" id="SSF81324">
    <property type="entry name" value="Voltage-gated potassium channels"/>
    <property type="match status" value="1"/>
</dbReference>
<name>A0A2S7KSM9_9FLAO</name>
<dbReference type="EMBL" id="MQUB01000001">
    <property type="protein sequence ID" value="PQB05588.1"/>
    <property type="molecule type" value="Genomic_DNA"/>
</dbReference>
<feature type="transmembrane region" description="Helical" evidence="1">
    <location>
        <begin position="92"/>
        <end position="119"/>
    </location>
</feature>
<feature type="transmembrane region" description="Helical" evidence="1">
    <location>
        <begin position="139"/>
        <end position="158"/>
    </location>
</feature>
<feature type="transmembrane region" description="Helical" evidence="1">
    <location>
        <begin position="61"/>
        <end position="80"/>
    </location>
</feature>
<protein>
    <recommendedName>
        <fullName evidence="2">Potassium channel domain-containing protein</fullName>
    </recommendedName>
</protein>
<organism evidence="3 4">
    <name type="scientific">Aureitalea marina</name>
    <dbReference type="NCBI Taxonomy" id="930804"/>
    <lineage>
        <taxon>Bacteria</taxon>
        <taxon>Pseudomonadati</taxon>
        <taxon>Bacteroidota</taxon>
        <taxon>Flavobacteriia</taxon>
        <taxon>Flavobacteriales</taxon>
        <taxon>Flavobacteriaceae</taxon>
        <taxon>Aureitalea</taxon>
    </lineage>
</organism>
<evidence type="ECO:0000259" key="2">
    <source>
        <dbReference type="Pfam" id="PF07885"/>
    </source>
</evidence>
<keyword evidence="1" id="KW-0472">Membrane</keyword>
<dbReference type="Gene3D" id="1.10.287.70">
    <property type="match status" value="1"/>
</dbReference>
<feature type="transmembrane region" description="Helical" evidence="1">
    <location>
        <begin position="33"/>
        <end position="55"/>
    </location>
</feature>
<reference evidence="3 4" key="1">
    <citation type="submission" date="2016-11" db="EMBL/GenBank/DDBJ databases">
        <title>Trade-off between light-utilization and light-protection in marine flavobacteria.</title>
        <authorList>
            <person name="Kumagai Y."/>
        </authorList>
    </citation>
    <scope>NUCLEOTIDE SEQUENCE [LARGE SCALE GENOMIC DNA]</scope>
    <source>
        <strain evidence="3 4">NBRC 107741</strain>
    </source>
</reference>
<evidence type="ECO:0000256" key="1">
    <source>
        <dbReference type="SAM" id="Phobius"/>
    </source>
</evidence>
<proteinExistence type="predicted"/>
<evidence type="ECO:0000313" key="4">
    <source>
        <dbReference type="Proteomes" id="UP000239800"/>
    </source>
</evidence>
<keyword evidence="1" id="KW-1133">Transmembrane helix</keyword>
<dbReference type="InterPro" id="IPR013099">
    <property type="entry name" value="K_chnl_dom"/>
</dbReference>